<feature type="compositionally biased region" description="Polar residues" evidence="1">
    <location>
        <begin position="276"/>
        <end position="285"/>
    </location>
</feature>
<protein>
    <submittedName>
        <fullName evidence="2">Uncharacterized protein</fullName>
    </submittedName>
</protein>
<evidence type="ECO:0000313" key="3">
    <source>
        <dbReference type="Proteomes" id="UP000623467"/>
    </source>
</evidence>
<evidence type="ECO:0000256" key="1">
    <source>
        <dbReference type="SAM" id="MobiDB-lite"/>
    </source>
</evidence>
<reference evidence="2" key="1">
    <citation type="submission" date="2020-05" db="EMBL/GenBank/DDBJ databases">
        <title>Mycena genomes resolve the evolution of fungal bioluminescence.</title>
        <authorList>
            <person name="Tsai I.J."/>
        </authorList>
    </citation>
    <scope>NUCLEOTIDE SEQUENCE</scope>
    <source>
        <strain evidence="2">160909Yilan</strain>
    </source>
</reference>
<dbReference type="OrthoDB" id="6359816at2759"/>
<dbReference type="AlphaFoldDB" id="A0A8H6Z0M8"/>
<dbReference type="Gene3D" id="3.30.710.10">
    <property type="entry name" value="Potassium Channel Kv1.1, Chain A"/>
    <property type="match status" value="1"/>
</dbReference>
<dbReference type="EMBL" id="JACAZH010000005">
    <property type="protein sequence ID" value="KAF7367701.1"/>
    <property type="molecule type" value="Genomic_DNA"/>
</dbReference>
<dbReference type="InterPro" id="IPR011333">
    <property type="entry name" value="SKP1/BTB/POZ_sf"/>
</dbReference>
<gene>
    <name evidence="2" type="ORF">MSAN_00833900</name>
</gene>
<sequence length="491" mass="53851">MQNVTEQWTSTRTSVTSTFTLCLQPSPGAGQRPTSTGAGVQYTGVCGFGWRFSFRVDAQSAPAAVVDEAGNTIDSFQLQLFFDPHLIRSASYGQVSLTVQVKNLIPVAPPALFQLSLPQNSYYGDNSGSPLGSYVYASTASTPIISITVEFSDSLGITLPGNPLEPRMERALEESLTGKELVDVKFYAFSRKRGDCVTHPLPLFAKSALLQGFSDDLDAFVTEHGFSESAIVDLDLHEPDEHSFDGYGYDSDSDLDLDWDLDLEDLDPEADGEKPTGTTTITPEASVSDGDVSSRLTRTGARMGRVIVLKDTAFRTWKALLYYLYTRRVNFGRLKSERRSFGGKDKKKGGAATVCSPKSMYRLGDKASPTEFGAAPVCSPKSMYRLADKLGLEELRVLALASITSRLSEDNILKEVFSFFTSMYPVIQELEAGVLASNFSDKATKGLQEMTDKICRGEKPYCAETLLRIMHTSGKTPPEIFTYFSIKYAEI</sequence>
<feature type="region of interest" description="Disordered" evidence="1">
    <location>
        <begin position="266"/>
        <end position="294"/>
    </location>
</feature>
<proteinExistence type="predicted"/>
<evidence type="ECO:0000313" key="2">
    <source>
        <dbReference type="EMBL" id="KAF7367701.1"/>
    </source>
</evidence>
<dbReference type="Proteomes" id="UP000623467">
    <property type="component" value="Unassembled WGS sequence"/>
</dbReference>
<organism evidence="2 3">
    <name type="scientific">Mycena sanguinolenta</name>
    <dbReference type="NCBI Taxonomy" id="230812"/>
    <lineage>
        <taxon>Eukaryota</taxon>
        <taxon>Fungi</taxon>
        <taxon>Dikarya</taxon>
        <taxon>Basidiomycota</taxon>
        <taxon>Agaricomycotina</taxon>
        <taxon>Agaricomycetes</taxon>
        <taxon>Agaricomycetidae</taxon>
        <taxon>Agaricales</taxon>
        <taxon>Marasmiineae</taxon>
        <taxon>Mycenaceae</taxon>
        <taxon>Mycena</taxon>
    </lineage>
</organism>
<accession>A0A8H6Z0M8</accession>
<comment type="caution">
    <text evidence="2">The sequence shown here is derived from an EMBL/GenBank/DDBJ whole genome shotgun (WGS) entry which is preliminary data.</text>
</comment>
<keyword evidence="3" id="KW-1185">Reference proteome</keyword>
<name>A0A8H6Z0M8_9AGAR</name>